<protein>
    <submittedName>
        <fullName evidence="2">Uncharacterized protein</fullName>
    </submittedName>
</protein>
<keyword evidence="3" id="KW-1185">Reference proteome</keyword>
<evidence type="ECO:0000256" key="1">
    <source>
        <dbReference type="SAM" id="Phobius"/>
    </source>
</evidence>
<comment type="caution">
    <text evidence="2">The sequence shown here is derived from an EMBL/GenBank/DDBJ whole genome shotgun (WGS) entry which is preliminary data.</text>
</comment>
<name>A0A1S1R5Q1_9ACTN</name>
<dbReference type="AlphaFoldDB" id="A0A1S1R5Q1"/>
<evidence type="ECO:0000313" key="3">
    <source>
        <dbReference type="Proteomes" id="UP000179627"/>
    </source>
</evidence>
<feature type="transmembrane region" description="Helical" evidence="1">
    <location>
        <begin position="12"/>
        <end position="35"/>
    </location>
</feature>
<gene>
    <name evidence="2" type="ORF">CC117_12000</name>
</gene>
<feature type="transmembrane region" description="Helical" evidence="1">
    <location>
        <begin position="41"/>
        <end position="64"/>
    </location>
</feature>
<keyword evidence="1" id="KW-0812">Transmembrane</keyword>
<organism evidence="2 3">
    <name type="scientific">Parafrankia colletiae</name>
    <dbReference type="NCBI Taxonomy" id="573497"/>
    <lineage>
        <taxon>Bacteria</taxon>
        <taxon>Bacillati</taxon>
        <taxon>Actinomycetota</taxon>
        <taxon>Actinomycetes</taxon>
        <taxon>Frankiales</taxon>
        <taxon>Frankiaceae</taxon>
        <taxon>Parafrankia</taxon>
    </lineage>
</organism>
<proteinExistence type="predicted"/>
<dbReference type="Proteomes" id="UP000179627">
    <property type="component" value="Unassembled WGS sequence"/>
</dbReference>
<keyword evidence="1" id="KW-1133">Transmembrane helix</keyword>
<evidence type="ECO:0000313" key="2">
    <source>
        <dbReference type="EMBL" id="OHV42298.1"/>
    </source>
</evidence>
<keyword evidence="1" id="KW-0472">Membrane</keyword>
<accession>A0A1S1R5Q1</accession>
<reference evidence="3" key="1">
    <citation type="submission" date="2016-07" db="EMBL/GenBank/DDBJ databases">
        <title>Sequence Frankia sp. strain CcI1.17.</title>
        <authorList>
            <person name="Ghodhbane-Gtari F."/>
            <person name="Swanson E."/>
            <person name="Gueddou A."/>
            <person name="Morris K."/>
            <person name="Hezbri K."/>
            <person name="Ktari A."/>
            <person name="Nouioui I."/>
            <person name="Abebe-Akele F."/>
            <person name="Simpson S."/>
            <person name="Thomas K."/>
            <person name="Gtari M."/>
            <person name="Tisa L.S."/>
            <person name="Hurst S."/>
        </authorList>
    </citation>
    <scope>NUCLEOTIDE SEQUENCE [LARGE SCALE GENOMIC DNA]</scope>
    <source>
        <strain evidence="3">Cc1.17</strain>
    </source>
</reference>
<dbReference type="EMBL" id="MBLM01000047">
    <property type="protein sequence ID" value="OHV42298.1"/>
    <property type="molecule type" value="Genomic_DNA"/>
</dbReference>
<sequence>MLASSSWRWPACAMLTVIGFPVAFGLLTVALKRWADWWNEFFELILLLAVLAAMMGFLSLASLVRAGGRDVDPSRVHVKPPRVHIEHYL</sequence>